<name>A0A3G5ACB8_9VIRU</name>
<accession>A0A3G5ACB8</accession>
<dbReference type="EMBL" id="MK072427">
    <property type="protein sequence ID" value="AYV84856.1"/>
    <property type="molecule type" value="Genomic_DNA"/>
</dbReference>
<organism evidence="1">
    <name type="scientific">Hyperionvirus sp</name>
    <dbReference type="NCBI Taxonomy" id="2487770"/>
    <lineage>
        <taxon>Viruses</taxon>
        <taxon>Varidnaviria</taxon>
        <taxon>Bamfordvirae</taxon>
        <taxon>Nucleocytoviricota</taxon>
        <taxon>Megaviricetes</taxon>
        <taxon>Imitervirales</taxon>
        <taxon>Mimiviridae</taxon>
        <taxon>Klosneuvirinae</taxon>
    </lineage>
</organism>
<reference evidence="1" key="1">
    <citation type="submission" date="2018-10" db="EMBL/GenBank/DDBJ databases">
        <title>Hidden diversity of soil giant viruses.</title>
        <authorList>
            <person name="Schulz F."/>
            <person name="Alteio L."/>
            <person name="Goudeau D."/>
            <person name="Ryan E.M."/>
            <person name="Malmstrom R.R."/>
            <person name="Blanchard J."/>
            <person name="Woyke T."/>
        </authorList>
    </citation>
    <scope>NUCLEOTIDE SEQUENCE</scope>
    <source>
        <strain evidence="1">HYV1</strain>
    </source>
</reference>
<protein>
    <submittedName>
        <fullName evidence="1">Uncharacterized protein</fullName>
    </submittedName>
</protein>
<gene>
    <name evidence="1" type="ORF">Hyperionvirus45_5</name>
</gene>
<sequence>MPRKMKPSMLDVYIRWRKSCGEVGEFQDAKALNSHPY</sequence>
<evidence type="ECO:0000313" key="1">
    <source>
        <dbReference type="EMBL" id="AYV84856.1"/>
    </source>
</evidence>
<proteinExistence type="predicted"/>